<feature type="domain" description="NAD-dependent DNA ligase adenylation" evidence="1">
    <location>
        <begin position="78"/>
        <end position="174"/>
    </location>
</feature>
<organism evidence="2 3">
    <name type="scientific">Pseudomonas phage 201phi2-1</name>
    <name type="common">Pseudomonas chlororaphis phage 201phi2-1</name>
    <dbReference type="NCBI Taxonomy" id="198110"/>
    <lineage>
        <taxon>Viruses</taxon>
        <taxon>Duplodnaviria</taxon>
        <taxon>Heunggongvirae</taxon>
        <taxon>Uroviricota</taxon>
        <taxon>Caudoviricetes</taxon>
        <taxon>Chimalliviridae</taxon>
        <taxon>Serwervirus</taxon>
        <taxon>Serwervirus 201phi21</taxon>
    </lineage>
</organism>
<keyword evidence="2" id="KW-0436">Ligase</keyword>
<organismHost>
    <name type="scientific">Pseudomonas chlororaphis</name>
    <dbReference type="NCBI Taxonomy" id="587753"/>
</organismHost>
<protein>
    <submittedName>
        <fullName evidence="2">Putative DNA ligase</fullName>
    </submittedName>
</protein>
<evidence type="ECO:0000313" key="3">
    <source>
        <dbReference type="Proteomes" id="UP000002421"/>
    </source>
</evidence>
<sequence>MSLGINIQAVKDIQRFRDTIHFNELARDIFKNDGFDEIAYNDARAALVRVSAAYPRESKITTKARSIADQIKAFGSMARHDFPVLDYKPATTLMHVRNWLAKVDCDYTDNIDIIMTPYYNGCRVELVYQGGSLHKAITKGGGIMGTDFTMNAYLVEGIPQQILDNERISIRGVITSTLNHVWGEDEKRVISASLMSTEPTNINLNYLVFVPDDWHVPGAMLNTKDLRSISLAWDMEPAGMDSFPGQYKEIGYLEEKIETFRKEIKSKIPYSGILFTVDSLGRKMELGYTSIHPEWAILLEEKSNVKSP</sequence>
<reference evidence="2 3" key="1">
    <citation type="journal article" date="2008" name="Virology">
        <title>Characterization of Pseudomonas chlororaphis myovirus 201varphi2-1 via genomic sequencing, mass spectrometry, and electron microscopy.</title>
        <authorList>
            <person name="Thomas J.A."/>
            <person name="Rolando M.R."/>
            <person name="Carroll C.A."/>
            <person name="Shen P.S."/>
            <person name="Belnap D.M."/>
            <person name="Weintraub S.T."/>
            <person name="Serwer P."/>
            <person name="Hardies S.C."/>
        </authorList>
    </citation>
    <scope>NUCLEOTIDE SEQUENCE</scope>
</reference>
<dbReference type="InterPro" id="IPR013839">
    <property type="entry name" value="DNAligase_adenylation"/>
</dbReference>
<keyword evidence="3" id="KW-1185">Reference proteome</keyword>
<dbReference type="RefSeq" id="YP_001957053.1">
    <property type="nucleotide sequence ID" value="NC_010821.1"/>
</dbReference>
<name>B3FJJ2_BP201</name>
<accession>B3FJJ2</accession>
<dbReference type="SUPFAM" id="SSF56091">
    <property type="entry name" value="DNA ligase/mRNA capping enzyme, catalytic domain"/>
    <property type="match status" value="1"/>
</dbReference>
<evidence type="ECO:0000313" key="2">
    <source>
        <dbReference type="EMBL" id="ABY63157.1"/>
    </source>
</evidence>
<dbReference type="KEGG" id="vg:6372661"/>
<proteinExistence type="predicted"/>
<dbReference type="GO" id="GO:0003911">
    <property type="term" value="F:DNA ligase (NAD+) activity"/>
    <property type="evidence" value="ECO:0007669"/>
    <property type="project" value="InterPro"/>
</dbReference>
<evidence type="ECO:0000259" key="1">
    <source>
        <dbReference type="Pfam" id="PF01653"/>
    </source>
</evidence>
<dbReference type="EMBL" id="EU197055">
    <property type="protein sequence ID" value="ABY63157.1"/>
    <property type="molecule type" value="Genomic_DNA"/>
</dbReference>
<dbReference type="Gene3D" id="3.30.470.30">
    <property type="entry name" value="DNA ligase/mRNA capping enzyme"/>
    <property type="match status" value="1"/>
</dbReference>
<gene>
    <name evidence="2" type="ORF">201phi2-1p332</name>
</gene>
<dbReference type="Pfam" id="PF01653">
    <property type="entry name" value="DNA_ligase_aden"/>
    <property type="match status" value="1"/>
</dbReference>
<dbReference type="Proteomes" id="UP000002421">
    <property type="component" value="Segment"/>
</dbReference>